<sequence length="127" mass="14122">MKEITAIIRMDMVNKTKEALLKIAVPSMTAIRVMGRGKKKIAYELFQNAFSEDEGLPPIIAEQLSEMHRLMPKRMIILVVEDKDVQNTVKTIIEVNQNGNPGNGKIFVATINDVVTVRTGKTGIEAI</sequence>
<dbReference type="Proteomes" id="UP000182569">
    <property type="component" value="Chromosome"/>
</dbReference>
<accession>A0A1J0GEA4</accession>
<dbReference type="GO" id="GO:0005829">
    <property type="term" value="C:cytosol"/>
    <property type="evidence" value="ECO:0007669"/>
    <property type="project" value="TreeGrafter"/>
</dbReference>
<dbReference type="InterPro" id="IPR011322">
    <property type="entry name" value="N-reg_PII-like_a/b"/>
</dbReference>
<name>A0A1J0GEA4_9CLOT</name>
<gene>
    <name evidence="1" type="ORF">A7L45_06255</name>
</gene>
<dbReference type="InterPro" id="IPR015867">
    <property type="entry name" value="N-reg_PII/ATP_PRibTrfase_C"/>
</dbReference>
<dbReference type="RefSeq" id="WP_071611990.1">
    <property type="nucleotide sequence ID" value="NZ_CP015756.1"/>
</dbReference>
<dbReference type="PANTHER" id="PTHR30115:SF11">
    <property type="entry name" value="NITROGEN REGULATORY PROTEIN P-II HOMOLOG"/>
    <property type="match status" value="1"/>
</dbReference>
<dbReference type="InterPro" id="IPR002187">
    <property type="entry name" value="N-reg_PII"/>
</dbReference>
<dbReference type="EMBL" id="CP015756">
    <property type="protein sequence ID" value="APC39697.1"/>
    <property type="molecule type" value="Genomic_DNA"/>
</dbReference>
<dbReference type="AlphaFoldDB" id="A0A1J0GEA4"/>
<dbReference type="SMART" id="SM00938">
    <property type="entry name" value="P-II"/>
    <property type="match status" value="1"/>
</dbReference>
<dbReference type="KEGG" id="ceu:A7L45_06255"/>
<evidence type="ECO:0000313" key="2">
    <source>
        <dbReference type="Proteomes" id="UP000182569"/>
    </source>
</evidence>
<dbReference type="PRINTS" id="PR00340">
    <property type="entry name" value="PIIGLNB"/>
</dbReference>
<dbReference type="OrthoDB" id="9802729at2"/>
<keyword evidence="2" id="KW-1185">Reference proteome</keyword>
<evidence type="ECO:0000313" key="1">
    <source>
        <dbReference type="EMBL" id="APC39697.1"/>
    </source>
</evidence>
<dbReference type="Pfam" id="PF00543">
    <property type="entry name" value="P-II"/>
    <property type="match status" value="1"/>
</dbReference>
<dbReference type="GO" id="GO:0030234">
    <property type="term" value="F:enzyme regulator activity"/>
    <property type="evidence" value="ECO:0007669"/>
    <property type="project" value="InterPro"/>
</dbReference>
<dbReference type="PROSITE" id="PS51343">
    <property type="entry name" value="PII_GLNB_DOM"/>
    <property type="match status" value="1"/>
</dbReference>
<dbReference type="SUPFAM" id="SSF54913">
    <property type="entry name" value="GlnB-like"/>
    <property type="match status" value="1"/>
</dbReference>
<protein>
    <submittedName>
        <fullName evidence="1">Nitrogen fixation protein</fullName>
    </submittedName>
</protein>
<dbReference type="GO" id="GO:0005524">
    <property type="term" value="F:ATP binding"/>
    <property type="evidence" value="ECO:0007669"/>
    <property type="project" value="TreeGrafter"/>
</dbReference>
<proteinExistence type="predicted"/>
<reference evidence="2" key="1">
    <citation type="journal article" date="2016" name="Front. Microbiol.">
        <title>Complete Genome Sequence of Clostridium estertheticum DSM 8809, a Microbe Identified in Spoiled Vacuum Packed Beef.</title>
        <authorList>
            <person name="Yu Z."/>
            <person name="Gunn L."/>
            <person name="Brennan E."/>
            <person name="Reid R."/>
            <person name="Wall P.G."/>
            <person name="Gaora O.P."/>
            <person name="Hurley D."/>
            <person name="Bolton D."/>
            <person name="Fanning S."/>
        </authorList>
    </citation>
    <scope>NUCLEOTIDE SEQUENCE [LARGE SCALE GENOMIC DNA]</scope>
    <source>
        <strain evidence="2">DSM 8809</strain>
    </source>
</reference>
<dbReference type="GO" id="GO:0006808">
    <property type="term" value="P:regulation of nitrogen utilization"/>
    <property type="evidence" value="ECO:0007669"/>
    <property type="project" value="InterPro"/>
</dbReference>
<organism evidence="1 2">
    <name type="scientific">Clostridium estertheticum subsp. estertheticum</name>
    <dbReference type="NCBI Taxonomy" id="1552"/>
    <lineage>
        <taxon>Bacteria</taxon>
        <taxon>Bacillati</taxon>
        <taxon>Bacillota</taxon>
        <taxon>Clostridia</taxon>
        <taxon>Eubacteriales</taxon>
        <taxon>Clostridiaceae</taxon>
        <taxon>Clostridium</taxon>
    </lineage>
</organism>
<dbReference type="PANTHER" id="PTHR30115">
    <property type="entry name" value="NITROGEN REGULATORY PROTEIN P-II"/>
    <property type="match status" value="1"/>
</dbReference>
<dbReference type="Gene3D" id="3.30.70.120">
    <property type="match status" value="1"/>
</dbReference>
<dbReference type="STRING" id="1552.A7L45_06255"/>